<comment type="caution">
    <text evidence="1">The sequence shown here is derived from an EMBL/GenBank/DDBJ whole genome shotgun (WGS) entry which is preliminary data.</text>
</comment>
<accession>A0ABQ9YHT9</accession>
<name>A0ABQ9YHT9_9EUKA</name>
<sequence>MMDSINGTTTGTTETHLLLSHHRRNFETQHSGATVGLQFIWTCLPFLYDRLARLTAFVERPVIFWITPGITVITAPF</sequence>
<evidence type="ECO:0000313" key="2">
    <source>
        <dbReference type="Proteomes" id="UP001281761"/>
    </source>
</evidence>
<proteinExistence type="predicted"/>
<keyword evidence="2" id="KW-1185">Reference proteome</keyword>
<reference evidence="1 2" key="1">
    <citation type="journal article" date="2022" name="bioRxiv">
        <title>Genomics of Preaxostyla Flagellates Illuminates Evolutionary Transitions and the Path Towards Mitochondrial Loss.</title>
        <authorList>
            <person name="Novak L.V.F."/>
            <person name="Treitli S.C."/>
            <person name="Pyrih J."/>
            <person name="Halakuc P."/>
            <person name="Pipaliya S.V."/>
            <person name="Vacek V."/>
            <person name="Brzon O."/>
            <person name="Soukal P."/>
            <person name="Eme L."/>
            <person name="Dacks J.B."/>
            <person name="Karnkowska A."/>
            <person name="Elias M."/>
            <person name="Hampl V."/>
        </authorList>
    </citation>
    <scope>NUCLEOTIDE SEQUENCE [LARGE SCALE GENOMIC DNA]</scope>
    <source>
        <strain evidence="1">NAU3</strain>
        <tissue evidence="1">Gut</tissue>
    </source>
</reference>
<dbReference type="Proteomes" id="UP001281761">
    <property type="component" value="Unassembled WGS sequence"/>
</dbReference>
<dbReference type="EMBL" id="JARBJD010000007">
    <property type="protein sequence ID" value="KAK2963326.1"/>
    <property type="molecule type" value="Genomic_DNA"/>
</dbReference>
<evidence type="ECO:0000313" key="1">
    <source>
        <dbReference type="EMBL" id="KAK2963326.1"/>
    </source>
</evidence>
<organism evidence="1 2">
    <name type="scientific">Blattamonas nauphoetae</name>
    <dbReference type="NCBI Taxonomy" id="2049346"/>
    <lineage>
        <taxon>Eukaryota</taxon>
        <taxon>Metamonada</taxon>
        <taxon>Preaxostyla</taxon>
        <taxon>Oxymonadida</taxon>
        <taxon>Blattamonas</taxon>
    </lineage>
</organism>
<gene>
    <name evidence="1" type="ORF">BLNAU_1860</name>
</gene>
<protein>
    <submittedName>
        <fullName evidence="1">Uncharacterized protein</fullName>
    </submittedName>
</protein>